<organism evidence="2">
    <name type="scientific">Candidatus Methanosuratincola petrocarbonis</name>
    <name type="common">ex Vanwonterghem et al. 2016</name>
    <dbReference type="NCBI Taxonomy" id="1867261"/>
    <lineage>
        <taxon>Archaea</taxon>
        <taxon>Thermoproteota</taxon>
        <taxon>Methanosuratincolia</taxon>
        <taxon>Candidatus Methanomethylicales</taxon>
        <taxon>Candidatus Methanomethylicaceae</taxon>
        <taxon>Candidatus Methanosuratincola (ex Vanwonterghem et al. 2016)</taxon>
    </lineage>
</organism>
<dbReference type="InterPro" id="IPR002782">
    <property type="entry name" value="Mut7-C_RNAse_dom"/>
</dbReference>
<dbReference type="AlphaFoldDB" id="A0A7J3UY28"/>
<dbReference type="InterPro" id="IPR029060">
    <property type="entry name" value="PIN-like_dom_sf"/>
</dbReference>
<gene>
    <name evidence="2" type="ORF">ENL91_01250</name>
</gene>
<protein>
    <recommendedName>
        <fullName evidence="1">Mut7-C RNAse domain-containing protein</fullName>
    </recommendedName>
</protein>
<dbReference type="PANTHER" id="PTHR39081">
    <property type="entry name" value="MUT7-C DOMAIN-CONTAINING PROTEIN"/>
    <property type="match status" value="1"/>
</dbReference>
<sequence>MRFVADAMLGKLARWLRIIGYDTEYLPSAGDDELISAAEGGGRLLLTRDSELFRRAVRRGVPAILIKSTTIVGELSEIARTLGLKPSGETRCPLCNELLVEGGEGQGVPARGEIWECPRCRKFYWHGTHWLKINETLEASGLR</sequence>
<feature type="domain" description="Mut7-C RNAse" evidence="1">
    <location>
        <begin position="1"/>
        <end position="136"/>
    </location>
</feature>
<evidence type="ECO:0000313" key="2">
    <source>
        <dbReference type="EMBL" id="HHI48778.1"/>
    </source>
</evidence>
<dbReference type="EMBL" id="DRVT01000015">
    <property type="protein sequence ID" value="HHI48778.1"/>
    <property type="molecule type" value="Genomic_DNA"/>
</dbReference>
<proteinExistence type="predicted"/>
<evidence type="ECO:0000259" key="1">
    <source>
        <dbReference type="Pfam" id="PF01927"/>
    </source>
</evidence>
<reference evidence="2" key="1">
    <citation type="journal article" date="2020" name="mSystems">
        <title>Genome- and Community-Level Interaction Insights into Carbon Utilization and Element Cycling Functions of Hydrothermarchaeota in Hydrothermal Sediment.</title>
        <authorList>
            <person name="Zhou Z."/>
            <person name="Liu Y."/>
            <person name="Xu W."/>
            <person name="Pan J."/>
            <person name="Luo Z.H."/>
            <person name="Li M."/>
        </authorList>
    </citation>
    <scope>NUCLEOTIDE SEQUENCE [LARGE SCALE GENOMIC DNA]</scope>
    <source>
        <strain evidence="2">SpSt-1038</strain>
    </source>
</reference>
<dbReference type="SUPFAM" id="SSF88723">
    <property type="entry name" value="PIN domain-like"/>
    <property type="match status" value="1"/>
</dbReference>
<dbReference type="Pfam" id="PF01927">
    <property type="entry name" value="Mut7-C"/>
    <property type="match status" value="1"/>
</dbReference>
<dbReference type="PANTHER" id="PTHR39081:SF1">
    <property type="entry name" value="MUT7-C RNASE DOMAIN-CONTAINING PROTEIN"/>
    <property type="match status" value="1"/>
</dbReference>
<comment type="caution">
    <text evidence="2">The sequence shown here is derived from an EMBL/GenBank/DDBJ whole genome shotgun (WGS) entry which is preliminary data.</text>
</comment>
<accession>A0A7J3UY28</accession>
<name>A0A7J3UY28_9CREN</name>